<comment type="subcellular location">
    <subcellularLocation>
        <location evidence="1">Cell membrane</location>
        <topology evidence="1">Lipid-anchor</topology>
    </subcellularLocation>
</comment>
<evidence type="ECO:0000256" key="2">
    <source>
        <dbReference type="ARBA" id="ARBA00008610"/>
    </source>
</evidence>
<dbReference type="CDD" id="cd06354">
    <property type="entry name" value="PBP1_PrnA-like"/>
    <property type="match status" value="1"/>
</dbReference>
<accession>A0A939TV03</accession>
<evidence type="ECO:0000256" key="3">
    <source>
        <dbReference type="ARBA" id="ARBA00022475"/>
    </source>
</evidence>
<dbReference type="Proteomes" id="UP000668403">
    <property type="component" value="Unassembled WGS sequence"/>
</dbReference>
<feature type="domain" description="ABC transporter substrate-binding protein PnrA-like" evidence="7">
    <location>
        <begin position="47"/>
        <end position="356"/>
    </location>
</feature>
<evidence type="ECO:0000313" key="8">
    <source>
        <dbReference type="EMBL" id="MBO2990285.1"/>
    </source>
</evidence>
<dbReference type="InterPro" id="IPR003760">
    <property type="entry name" value="PnrA-like"/>
</dbReference>
<dbReference type="GO" id="GO:0005886">
    <property type="term" value="C:plasma membrane"/>
    <property type="evidence" value="ECO:0007669"/>
    <property type="project" value="UniProtKB-SubCell"/>
</dbReference>
<gene>
    <name evidence="8" type="ORF">J4H85_09810</name>
</gene>
<dbReference type="Gene3D" id="3.40.50.2300">
    <property type="match status" value="2"/>
</dbReference>
<evidence type="ECO:0000256" key="4">
    <source>
        <dbReference type="ARBA" id="ARBA00022729"/>
    </source>
</evidence>
<evidence type="ECO:0000256" key="6">
    <source>
        <dbReference type="ARBA" id="ARBA00023288"/>
    </source>
</evidence>
<evidence type="ECO:0000259" key="7">
    <source>
        <dbReference type="Pfam" id="PF02608"/>
    </source>
</evidence>
<proteinExistence type="inferred from homology"/>
<dbReference type="PANTHER" id="PTHR34296:SF2">
    <property type="entry name" value="ABC TRANSPORTER GUANOSINE-BINDING PROTEIN NUPN"/>
    <property type="match status" value="1"/>
</dbReference>
<reference evidence="8" key="1">
    <citation type="submission" date="2021-03" db="EMBL/GenBank/DDBJ databases">
        <title>Leucobacter chromiisoli sp. nov., isolated from chromium-containing soil of chemical plant.</title>
        <authorList>
            <person name="Xu Z."/>
        </authorList>
    </citation>
    <scope>NUCLEOTIDE SEQUENCE</scope>
    <source>
        <strain evidence="8">K 70/01</strain>
    </source>
</reference>
<dbReference type="AlphaFoldDB" id="A0A939TV03"/>
<dbReference type="EMBL" id="JAGFBF010000005">
    <property type="protein sequence ID" value="MBO2990285.1"/>
    <property type="molecule type" value="Genomic_DNA"/>
</dbReference>
<sequence length="367" mass="38203">MKISNTTKVLGGVAAAGLAFGLVGCGQAPEESGGEASADVVEGFKPCMVSDEGGFDDRSFNQLGFEGLTKAADELGIEYTQTESQNSSDYAGNLDGLVSEGCTFIVSVGFMLSAPTVESANANPDVEYAIIDDWADNDGDGETDAPNIKPLVFDTAQAAFLGGYAAASYSESGVVGTFGGAKIPPVTIFMDGFAKGVDYYNEEKGEDVRVTGWNVDSQDGQFTDEFAANDVAKQMAQGLIDQDADVLLPVGGPIYQSAAEAIRDSGGDVALMGVDADVYESDPNVSDLLLVSIQKSMDQAVYDAVMMAATGDTDTEAYVGTLENEGVGLSSFHDFEDQVDADLQAELDDIRAGIIDGSIEAESVSSP</sequence>
<dbReference type="RefSeq" id="WP_208239153.1">
    <property type="nucleotide sequence ID" value="NZ_BAAAQU010000002.1"/>
</dbReference>
<keyword evidence="5" id="KW-0472">Membrane</keyword>
<dbReference type="PROSITE" id="PS51257">
    <property type="entry name" value="PROKAR_LIPOPROTEIN"/>
    <property type="match status" value="1"/>
</dbReference>
<evidence type="ECO:0000256" key="1">
    <source>
        <dbReference type="ARBA" id="ARBA00004193"/>
    </source>
</evidence>
<dbReference type="PANTHER" id="PTHR34296">
    <property type="entry name" value="TRANSCRIPTIONAL ACTIVATOR PROTEIN MED"/>
    <property type="match status" value="1"/>
</dbReference>
<comment type="caution">
    <text evidence="8">The sequence shown here is derived from an EMBL/GenBank/DDBJ whole genome shotgun (WGS) entry which is preliminary data.</text>
</comment>
<dbReference type="InterPro" id="IPR028082">
    <property type="entry name" value="Peripla_BP_I"/>
</dbReference>
<comment type="similarity">
    <text evidence="2">Belongs to the BMP lipoprotein family.</text>
</comment>
<dbReference type="Pfam" id="PF02608">
    <property type="entry name" value="Bmp"/>
    <property type="match status" value="1"/>
</dbReference>
<dbReference type="InterPro" id="IPR050957">
    <property type="entry name" value="BMP_lipoprotein"/>
</dbReference>
<name>A0A939TV03_9MICO</name>
<dbReference type="SUPFAM" id="SSF53822">
    <property type="entry name" value="Periplasmic binding protein-like I"/>
    <property type="match status" value="1"/>
</dbReference>
<organism evidence="8 9">
    <name type="scientific">Leucobacter tardus</name>
    <dbReference type="NCBI Taxonomy" id="501483"/>
    <lineage>
        <taxon>Bacteria</taxon>
        <taxon>Bacillati</taxon>
        <taxon>Actinomycetota</taxon>
        <taxon>Actinomycetes</taxon>
        <taxon>Micrococcales</taxon>
        <taxon>Microbacteriaceae</taxon>
        <taxon>Leucobacter</taxon>
    </lineage>
</organism>
<evidence type="ECO:0000256" key="5">
    <source>
        <dbReference type="ARBA" id="ARBA00023136"/>
    </source>
</evidence>
<evidence type="ECO:0000313" key="9">
    <source>
        <dbReference type="Proteomes" id="UP000668403"/>
    </source>
</evidence>
<protein>
    <submittedName>
        <fullName evidence="8">BMP family ABC transporter substrate-binding protein</fullName>
    </submittedName>
</protein>
<keyword evidence="4" id="KW-0732">Signal</keyword>
<keyword evidence="6" id="KW-0449">Lipoprotein</keyword>
<keyword evidence="3" id="KW-1003">Cell membrane</keyword>
<keyword evidence="9" id="KW-1185">Reference proteome</keyword>